<evidence type="ECO:0000313" key="4">
    <source>
        <dbReference type="Proteomes" id="UP000002490"/>
    </source>
</evidence>
<accession>Q74T39</accession>
<evidence type="ECO:0000313" key="1">
    <source>
        <dbReference type="EMBL" id="AAM85212.1"/>
    </source>
</evidence>
<dbReference type="Proteomes" id="UP000001019">
    <property type="component" value="Chromosome"/>
</dbReference>
<reference evidence="2" key="4">
    <citation type="submission" date="2016-05" db="EMBL/GenBank/DDBJ databases">
        <title>Reannotation of Yersinia pestis strain 91001 based on omics data.</title>
        <authorList>
            <person name="Yiqing M."/>
        </authorList>
    </citation>
    <scope>NUCLEOTIDE SEQUENCE</scope>
    <source>
        <strain evidence="2">91001</strain>
    </source>
</reference>
<dbReference type="KEGG" id="ypm:YP_2353"/>
<name>Q8CLC5_YERPE</name>
<dbReference type="Proteomes" id="UP000002490">
    <property type="component" value="Chromosome"/>
</dbReference>
<evidence type="ECO:0000313" key="3">
    <source>
        <dbReference type="Proteomes" id="UP000001019"/>
    </source>
</evidence>
<proteinExistence type="predicted"/>
<protein>
    <submittedName>
        <fullName evidence="1">Uncharacterized protein</fullName>
    </submittedName>
</protein>
<dbReference type="EMBL" id="AE017042">
    <property type="protein sequence ID" value="AAS62558.1"/>
    <property type="molecule type" value="Genomic_DNA"/>
</dbReference>
<reference evidence="1 4" key="1">
    <citation type="journal article" date="2002" name="J. Bacteriol.">
        <title>Genome sequence of Yersinia pestis KIM.</title>
        <authorList>
            <person name="Deng W."/>
            <person name="Burland V."/>
            <person name="Plunkett G.III."/>
            <person name="Boutin A."/>
            <person name="Mayhew G.F."/>
            <person name="Liss P."/>
            <person name="Perna N.T."/>
            <person name="Rose D.J."/>
            <person name="Mau B."/>
            <person name="Zhou S."/>
            <person name="Schwartz D.C."/>
            <person name="Fetherston J.D."/>
            <person name="Lindler L.E."/>
            <person name="Brubaker R.R."/>
            <person name="Plana G.V."/>
            <person name="Straley S.C."/>
            <person name="McDonough K.A."/>
            <person name="Nilles M.L."/>
            <person name="Matson J.S."/>
            <person name="Blattner F.R."/>
            <person name="Perry R.D."/>
        </authorList>
    </citation>
    <scope>NUCLEOTIDE SEQUENCE [LARGE SCALE GENOMIC DNA]</scope>
    <source>
        <strain evidence="1">KIM</strain>
        <strain evidence="4">KIM10+ / Biovar Mediaevalis</strain>
    </source>
</reference>
<evidence type="ECO:0000313" key="2">
    <source>
        <dbReference type="EMBL" id="AAS62558.1"/>
    </source>
</evidence>
<organism evidence="1 4">
    <name type="scientific">Yersinia pestis</name>
    <dbReference type="NCBI Taxonomy" id="632"/>
    <lineage>
        <taxon>Bacteria</taxon>
        <taxon>Pseudomonadati</taxon>
        <taxon>Pseudomonadota</taxon>
        <taxon>Gammaproteobacteria</taxon>
        <taxon>Enterobacterales</taxon>
        <taxon>Yersiniaceae</taxon>
        <taxon>Yersinia</taxon>
    </lineage>
</organism>
<gene>
    <name evidence="1" type="ordered locus">y1643</name>
    <name evidence="2" type="ordered locus">YP_2353</name>
</gene>
<sequence length="411" mass="48158">MTVQPLALSDLGIIVMWVLPINSNPTVLHPPMVDRVYIDRQIDELELYFCPDTGKCKKLTTEMRVRNEIYKNLDYFYYFLEKSYTSVALSLLIVEQAWTNTHQPVSRGNIKPEYRLDDYRRESLCEFAIREILKTVDEAIISQPSTTDSFTKKKNKKAYEDIISMVSYLVGLTKDKIQGAKQRYGSDPITQVLFQEFNKRNIFHDYSGNEQDVLKDAMNGIVYSCYKFYSEKEKLPSVDVIKKIMKEVPQSINYPDSETAAYRLISKAIIDPMIIDINYEKHCHLSHLNALARTLIAKDIPITHNRKYKHYLTDNLNNKFIRLFLLDKTFDIRKSELYQRVEQHLREINENISADDILRCCKDYYEFAREKYALKIPSLAEVEFTEQLTRSGHISAAIEHRRHGTYLPRTV</sequence>
<reference evidence="3" key="3">
    <citation type="journal article" date="2004" name="DNA Res.">
        <title>Complete genome sequence of Yersinia pestis strain 91001, an isolate avirulent to humans.</title>
        <authorList>
            <person name="Song Y."/>
            <person name="Tong Z."/>
            <person name="Wang J."/>
            <person name="Wang L."/>
            <person name="Guo Z."/>
            <person name="Han Y."/>
            <person name="Zhang J."/>
            <person name="Pei D."/>
            <person name="Zhou D."/>
            <person name="Qin H."/>
            <person name="Pang X."/>
            <person name="Han Y."/>
            <person name="Zhai J."/>
            <person name="Li M."/>
            <person name="Cui B."/>
            <person name="Qi Z."/>
            <person name="Jin L."/>
            <person name="Dai R."/>
            <person name="Chen F."/>
            <person name="Li S."/>
            <person name="Ye C."/>
            <person name="Du Z."/>
            <person name="Lin W."/>
            <person name="Wang J."/>
            <person name="Yu J."/>
            <person name="Yang H."/>
            <person name="Wang J."/>
            <person name="Huang P."/>
            <person name="Yang R."/>
        </authorList>
    </citation>
    <scope>NUCLEOTIDE SEQUENCE [LARGE SCALE GENOMIC DNA]</scope>
    <source>
        <strain evidence="3">91001 / Biovar Mediaevalis</strain>
    </source>
</reference>
<dbReference type="EMBL" id="AE009952">
    <property type="protein sequence ID" value="AAM85212.1"/>
    <property type="molecule type" value="Genomic_DNA"/>
</dbReference>
<accession>Q8CLC5</accession>
<dbReference type="AlphaFoldDB" id="Q8CLC5"/>
<dbReference type="KEGG" id="ypk:y1643"/>
<reference evidence="2" key="2">
    <citation type="submission" date="2003-04" db="EMBL/GenBank/DDBJ databases">
        <authorList>
            <person name="Song Y."/>
            <person name="Tong Z."/>
            <person name="Wang L."/>
            <person name="Han Y."/>
            <person name="Zhang J."/>
            <person name="Pei D."/>
            <person name="Wang J."/>
            <person name="Zhou D."/>
            <person name="Han Y."/>
            <person name="Pang X."/>
            <person name="Zhai J."/>
            <person name="Chen F."/>
            <person name="Qin H."/>
            <person name="Wang J."/>
            <person name="Li S."/>
            <person name="Guo Z."/>
            <person name="Ye C."/>
            <person name="Du Z."/>
            <person name="Lin W."/>
            <person name="Wang J."/>
            <person name="Yu J."/>
            <person name="Yang H."/>
            <person name="Wang J."/>
            <person name="Huang P."/>
            <person name="Yang R."/>
        </authorList>
    </citation>
    <scope>NUCLEOTIDE SEQUENCE</scope>
    <source>
        <strain evidence="2">91001</strain>
    </source>
</reference>
<dbReference type="HOGENOM" id="CLU_054955_0_0_6"/>
<dbReference type="EnsemblBacteria" id="AAS62558">
    <property type="protein sequence ID" value="AAS62558"/>
    <property type="gene ID" value="YP_2353"/>
</dbReference>